<accession>A0A830G3P0</accession>
<protein>
    <recommendedName>
        <fullName evidence="1">DUF8139 domain-containing protein</fullName>
    </recommendedName>
</protein>
<proteinExistence type="predicted"/>
<sequence length="87" mass="9799">MMEDIPNPATESYSVGDRVEIYLAEDDLDSRFHGLVCIVVDVMEDDLSAETGRELDTYTYTLKDAQTGEVLGVSFRHRDLVPAERSE</sequence>
<comment type="caution">
    <text evidence="2">The sequence shown here is derived from an EMBL/GenBank/DDBJ whole genome shotgun (WGS) entry which is preliminary data.</text>
</comment>
<evidence type="ECO:0000313" key="2">
    <source>
        <dbReference type="EMBL" id="GGM73986.1"/>
    </source>
</evidence>
<name>A0A830G3P0_9EURY</name>
<dbReference type="OrthoDB" id="257139at2157"/>
<organism evidence="2 3">
    <name type="scientific">Halarchaeum rubridurum</name>
    <dbReference type="NCBI Taxonomy" id="489911"/>
    <lineage>
        <taxon>Archaea</taxon>
        <taxon>Methanobacteriati</taxon>
        <taxon>Methanobacteriota</taxon>
        <taxon>Stenosarchaea group</taxon>
        <taxon>Halobacteria</taxon>
        <taxon>Halobacteriales</taxon>
        <taxon>Halobacteriaceae</taxon>
    </lineage>
</organism>
<evidence type="ECO:0000313" key="3">
    <source>
        <dbReference type="Proteomes" id="UP000614609"/>
    </source>
</evidence>
<reference evidence="2" key="1">
    <citation type="journal article" date="2014" name="Int. J. Syst. Evol. Microbiol.">
        <title>Complete genome sequence of Corynebacterium casei LMG S-19264T (=DSM 44701T), isolated from a smear-ripened cheese.</title>
        <authorList>
            <consortium name="US DOE Joint Genome Institute (JGI-PGF)"/>
            <person name="Walter F."/>
            <person name="Albersmeier A."/>
            <person name="Kalinowski J."/>
            <person name="Ruckert C."/>
        </authorList>
    </citation>
    <scope>NUCLEOTIDE SEQUENCE</scope>
    <source>
        <strain evidence="2">JCM 16108</strain>
    </source>
</reference>
<dbReference type="AlphaFoldDB" id="A0A830G3P0"/>
<keyword evidence="3" id="KW-1185">Reference proteome</keyword>
<dbReference type="EMBL" id="BMOO01000006">
    <property type="protein sequence ID" value="GGM73986.1"/>
    <property type="molecule type" value="Genomic_DNA"/>
</dbReference>
<dbReference type="InterPro" id="IPR058452">
    <property type="entry name" value="DUF8139"/>
</dbReference>
<feature type="domain" description="DUF8139" evidence="1">
    <location>
        <begin position="11"/>
        <end position="86"/>
    </location>
</feature>
<evidence type="ECO:0000259" key="1">
    <source>
        <dbReference type="Pfam" id="PF26460"/>
    </source>
</evidence>
<dbReference type="Proteomes" id="UP000614609">
    <property type="component" value="Unassembled WGS sequence"/>
</dbReference>
<gene>
    <name evidence="2" type="ORF">GCM10009017_24930</name>
</gene>
<reference evidence="2" key="2">
    <citation type="submission" date="2020-09" db="EMBL/GenBank/DDBJ databases">
        <authorList>
            <person name="Sun Q."/>
            <person name="Ohkuma M."/>
        </authorList>
    </citation>
    <scope>NUCLEOTIDE SEQUENCE</scope>
    <source>
        <strain evidence="2">JCM 16108</strain>
    </source>
</reference>
<dbReference type="Pfam" id="PF26460">
    <property type="entry name" value="DUF8139"/>
    <property type="match status" value="1"/>
</dbReference>